<name>A0A0D2F1S8_9EURO</name>
<reference evidence="3 4" key="1">
    <citation type="submission" date="2015-01" db="EMBL/GenBank/DDBJ databases">
        <title>The Genome Sequence of Fonsecaea pedrosoi CBS 271.37.</title>
        <authorList>
            <consortium name="The Broad Institute Genomics Platform"/>
            <person name="Cuomo C."/>
            <person name="de Hoog S."/>
            <person name="Gorbushina A."/>
            <person name="Stielow B."/>
            <person name="Teixiera M."/>
            <person name="Abouelleil A."/>
            <person name="Chapman S.B."/>
            <person name="Priest M."/>
            <person name="Young S.K."/>
            <person name="Wortman J."/>
            <person name="Nusbaum C."/>
            <person name="Birren B."/>
        </authorList>
    </citation>
    <scope>NUCLEOTIDE SEQUENCE [LARGE SCALE GENOMIC DNA]</scope>
    <source>
        <strain evidence="3 4">CBS 271.37</strain>
    </source>
</reference>
<feature type="domain" description="DUF6594" evidence="2">
    <location>
        <begin position="28"/>
        <end position="275"/>
    </location>
</feature>
<proteinExistence type="predicted"/>
<dbReference type="InterPro" id="IPR046529">
    <property type="entry name" value="DUF6594"/>
</dbReference>
<organism evidence="3 4">
    <name type="scientific">Fonsecaea pedrosoi CBS 271.37</name>
    <dbReference type="NCBI Taxonomy" id="1442368"/>
    <lineage>
        <taxon>Eukaryota</taxon>
        <taxon>Fungi</taxon>
        <taxon>Dikarya</taxon>
        <taxon>Ascomycota</taxon>
        <taxon>Pezizomycotina</taxon>
        <taxon>Eurotiomycetes</taxon>
        <taxon>Chaetothyriomycetidae</taxon>
        <taxon>Chaetothyriales</taxon>
        <taxon>Herpotrichiellaceae</taxon>
        <taxon>Fonsecaea</taxon>
    </lineage>
</organism>
<keyword evidence="1" id="KW-1133">Transmembrane helix</keyword>
<feature type="transmembrane region" description="Helical" evidence="1">
    <location>
        <begin position="235"/>
        <end position="252"/>
    </location>
</feature>
<dbReference type="VEuPathDB" id="FungiDB:Z517_07173"/>
<dbReference type="Pfam" id="PF20237">
    <property type="entry name" value="DUF6594"/>
    <property type="match status" value="1"/>
</dbReference>
<dbReference type="GeneID" id="25306663"/>
<evidence type="ECO:0000259" key="2">
    <source>
        <dbReference type="Pfam" id="PF20237"/>
    </source>
</evidence>
<dbReference type="EMBL" id="KN846972">
    <property type="protein sequence ID" value="KIW80557.1"/>
    <property type="molecule type" value="Genomic_DNA"/>
</dbReference>
<keyword evidence="1" id="KW-0812">Transmembrane</keyword>
<dbReference type="HOGENOM" id="CLU_051118_3_2_1"/>
<keyword evidence="4" id="KW-1185">Reference proteome</keyword>
<keyword evidence="1" id="KW-0472">Membrane</keyword>
<dbReference type="Proteomes" id="UP000053029">
    <property type="component" value="Unassembled WGS sequence"/>
</dbReference>
<feature type="transmembrane region" description="Helical" evidence="1">
    <location>
        <begin position="264"/>
        <end position="283"/>
    </location>
</feature>
<dbReference type="RefSeq" id="XP_013284365.1">
    <property type="nucleotide sequence ID" value="XM_013428911.1"/>
</dbReference>
<dbReference type="STRING" id="1442368.A0A0D2F1S8"/>
<gene>
    <name evidence="3" type="ORF">Z517_07173</name>
</gene>
<dbReference type="PANTHER" id="PTHR34502:SF3">
    <property type="entry name" value="DUF6594 DOMAIN-CONTAINING PROTEIN"/>
    <property type="match status" value="1"/>
</dbReference>
<protein>
    <submittedName>
        <fullName evidence="3">Unplaced genomic scaffold supercont1.4, whole genome shotgun sequence</fullName>
    </submittedName>
</protein>
<evidence type="ECO:0000313" key="3">
    <source>
        <dbReference type="EMBL" id="KIW80557.1"/>
    </source>
</evidence>
<dbReference type="AlphaFoldDB" id="A0A0D2F1S8"/>
<evidence type="ECO:0000256" key="1">
    <source>
        <dbReference type="SAM" id="Phobius"/>
    </source>
</evidence>
<dbReference type="PANTHER" id="PTHR34502">
    <property type="entry name" value="DUF6594 DOMAIN-CONTAINING PROTEIN-RELATED"/>
    <property type="match status" value="1"/>
</dbReference>
<evidence type="ECO:0000313" key="4">
    <source>
        <dbReference type="Proteomes" id="UP000053029"/>
    </source>
</evidence>
<feature type="transmembrane region" description="Helical" evidence="1">
    <location>
        <begin position="212"/>
        <end position="229"/>
    </location>
</feature>
<sequence>MPPSTPDSSEAHLPTHSPRLVEDYEPGYPRFTALLSSHEPFLIFRRFARLRARLLLLKQDRLTLLEERLDGIDKLETDLLFLGNSRNDRNVQRRSLISDIEASLADYDDLAERTHKMLSLPSAEQRDVESLQMWLDGNRCLARKETAYLAQDKELVSLAPVTDRGIMQLEAWVEDMLIRFYRGFRNSLSHDLSTDACVYLYSGKLVPRAAKALLFLLIVLPLLMPVILCNTTTRISIRLIIIMTSMLVYLLIASGLTKSKTMELITATATYTTILSVLVSLPVNSKAAD</sequence>
<accession>A0A0D2F1S8</accession>